<dbReference type="EMBL" id="FQ312005">
    <property type="protein sequence ID" value="CBW27880.1"/>
    <property type="molecule type" value="Genomic_DNA"/>
</dbReference>
<evidence type="ECO:0000313" key="4">
    <source>
        <dbReference type="Proteomes" id="UP000008963"/>
    </source>
</evidence>
<keyword evidence="3" id="KW-0808">Transferase</keyword>
<dbReference type="Proteomes" id="UP000008963">
    <property type="component" value="Chromosome"/>
</dbReference>
<dbReference type="Gene3D" id="3.40.640.10">
    <property type="entry name" value="Type I PLP-dependent aspartate aminotransferase-like (Major domain)"/>
    <property type="match status" value="1"/>
</dbReference>
<sequence length="425" mass="49018">MIARGQFHIQLKDLFCSFLNLFTSKLNSHKNVFKFSDQLKNHLGAKDVKVFSSCRIAFSEFLRNQNFEQGSEVLLCPITIPDMVNAIIINGLKPVFVDMNLSNHSFDIEDLENKITEKSCLILNTNLSGLNNLNTKINELAAENELILVDDISQAPVRNYFQSRGAADFTFISLSIGKTITTLVGGAIASKGELIEGQFKIIGIAKRAYFLRQLLENIKIDILTSPLFYKYFTRFSLAVLAKISPSKYMNIHQTNTITKFNEEDIFFDDIPVLRETFPEELYFPFNDWMADLGMRTLNKWKNVDEKRRRNRDIFIEYSSEATKRCVAQNFLREAYFPTRVPLYITNVERFSLFVISKGLDMGRYGLNLCSEEKVFSHFSKNLPSGRFIKENCLFLNLSEKNNEYDLVTSIEILNKYFEAYSNENT</sequence>
<organism evidence="3 4">
    <name type="scientific">Halobacteriovorax marinus (strain ATCC BAA-682 / DSM 15412 / SJ)</name>
    <name type="common">Bacteriovorax marinus</name>
    <dbReference type="NCBI Taxonomy" id="862908"/>
    <lineage>
        <taxon>Bacteria</taxon>
        <taxon>Pseudomonadati</taxon>
        <taxon>Bdellovibrionota</taxon>
        <taxon>Bacteriovoracia</taxon>
        <taxon>Bacteriovoracales</taxon>
        <taxon>Halobacteriovoraceae</taxon>
        <taxon>Halobacteriovorax</taxon>
    </lineage>
</organism>
<evidence type="ECO:0000256" key="2">
    <source>
        <dbReference type="RuleBase" id="RU004508"/>
    </source>
</evidence>
<dbReference type="PANTHER" id="PTHR30244:SF34">
    <property type="entry name" value="DTDP-4-AMINO-4,6-DIDEOXYGALACTOSE TRANSAMINASE"/>
    <property type="match status" value="1"/>
</dbReference>
<dbReference type="AlphaFoldDB" id="E1WZU4"/>
<dbReference type="Pfam" id="PF01041">
    <property type="entry name" value="DegT_DnrJ_EryC1"/>
    <property type="match status" value="1"/>
</dbReference>
<evidence type="ECO:0000256" key="1">
    <source>
        <dbReference type="ARBA" id="ARBA00037999"/>
    </source>
</evidence>
<dbReference type="GO" id="GO:0030170">
    <property type="term" value="F:pyridoxal phosphate binding"/>
    <property type="evidence" value="ECO:0007669"/>
    <property type="project" value="TreeGrafter"/>
</dbReference>
<dbReference type="InterPro" id="IPR000653">
    <property type="entry name" value="DegT/StrS_aminotransferase"/>
</dbReference>
<dbReference type="PATRIC" id="fig|862908.3.peg.2986"/>
<keyword evidence="3" id="KW-0032">Aminotransferase</keyword>
<dbReference type="SUPFAM" id="SSF53383">
    <property type="entry name" value="PLP-dependent transferases"/>
    <property type="match status" value="1"/>
</dbReference>
<dbReference type="HOGENOM" id="CLU_645239_0_0_7"/>
<dbReference type="InterPro" id="IPR015421">
    <property type="entry name" value="PyrdxlP-dep_Trfase_major"/>
</dbReference>
<name>E1WZU4_HALMS</name>
<keyword evidence="4" id="KW-1185">Reference proteome</keyword>
<comment type="similarity">
    <text evidence="1 2">Belongs to the DegT/DnrJ/EryC1 family.</text>
</comment>
<keyword evidence="2" id="KW-0663">Pyridoxal phosphate</keyword>
<dbReference type="STRING" id="862908.BMS_3123"/>
<dbReference type="PANTHER" id="PTHR30244">
    <property type="entry name" value="TRANSAMINASE"/>
    <property type="match status" value="1"/>
</dbReference>
<dbReference type="GO" id="GO:0000271">
    <property type="term" value="P:polysaccharide biosynthetic process"/>
    <property type="evidence" value="ECO:0007669"/>
    <property type="project" value="TreeGrafter"/>
</dbReference>
<dbReference type="eggNOG" id="COG0399">
    <property type="taxonomic scope" value="Bacteria"/>
</dbReference>
<reference evidence="4" key="1">
    <citation type="journal article" date="2013" name="ISME J.">
        <title>A small predatory core genome in the divergent marine Bacteriovorax marinus SJ and the terrestrial Bdellovibrio bacteriovorus.</title>
        <authorList>
            <person name="Crossman L.C."/>
            <person name="Chen H."/>
            <person name="Cerdeno-Tarraga A.M."/>
            <person name="Brooks K."/>
            <person name="Quail M.A."/>
            <person name="Pineiro S.A."/>
            <person name="Hobley L."/>
            <person name="Sockett R.E."/>
            <person name="Bentley S.D."/>
            <person name="Parkhill J."/>
            <person name="Williams H.N."/>
            <person name="Stine O.C."/>
        </authorList>
    </citation>
    <scope>NUCLEOTIDE SEQUENCE [LARGE SCALE GENOMIC DNA]</scope>
    <source>
        <strain evidence="4">ATCC BAA-682 / DSM 15412 / SJ</strain>
    </source>
</reference>
<protein>
    <submittedName>
        <fullName evidence="3">Aminotransferase</fullName>
    </submittedName>
</protein>
<dbReference type="InterPro" id="IPR015424">
    <property type="entry name" value="PyrdxlP-dep_Trfase"/>
</dbReference>
<accession>E1WZU4</accession>
<dbReference type="GO" id="GO:0008483">
    <property type="term" value="F:transaminase activity"/>
    <property type="evidence" value="ECO:0007669"/>
    <property type="project" value="UniProtKB-KW"/>
</dbReference>
<dbReference type="KEGG" id="bmx:BMS_3123"/>
<evidence type="ECO:0000313" key="3">
    <source>
        <dbReference type="EMBL" id="CBW27880.1"/>
    </source>
</evidence>
<gene>
    <name evidence="3" type="ordered locus">BMS_3123</name>
</gene>
<proteinExistence type="inferred from homology"/>